<organism evidence="3 4">
    <name type="scientific">Clostridium facile</name>
    <dbReference type="NCBI Taxonomy" id="2763035"/>
    <lineage>
        <taxon>Bacteria</taxon>
        <taxon>Bacillati</taxon>
        <taxon>Bacillota</taxon>
        <taxon>Clostridia</taxon>
        <taxon>Eubacteriales</taxon>
        <taxon>Clostridiaceae</taxon>
        <taxon>Clostridium</taxon>
    </lineage>
</organism>
<protein>
    <submittedName>
        <fullName evidence="3">Ferrous iron transport protein A</fullName>
    </submittedName>
</protein>
<dbReference type="Proteomes" id="UP000649151">
    <property type="component" value="Unassembled WGS sequence"/>
</dbReference>
<evidence type="ECO:0000256" key="1">
    <source>
        <dbReference type="ARBA" id="ARBA00023004"/>
    </source>
</evidence>
<evidence type="ECO:0000259" key="2">
    <source>
        <dbReference type="SMART" id="SM00899"/>
    </source>
</evidence>
<dbReference type="Pfam" id="PF04023">
    <property type="entry name" value="FeoA"/>
    <property type="match status" value="1"/>
</dbReference>
<dbReference type="PANTHER" id="PTHR42954:SF2">
    <property type="entry name" value="FE(2+) TRANSPORT PROTEIN A"/>
    <property type="match status" value="1"/>
</dbReference>
<dbReference type="InterPro" id="IPR007167">
    <property type="entry name" value="Fe-transptr_FeoA-like"/>
</dbReference>
<dbReference type="InterPro" id="IPR038157">
    <property type="entry name" value="FeoA_core_dom"/>
</dbReference>
<gene>
    <name evidence="3" type="ORF">H8Z77_06590</name>
</gene>
<keyword evidence="4" id="KW-1185">Reference proteome</keyword>
<dbReference type="SMART" id="SM00899">
    <property type="entry name" value="FeoA"/>
    <property type="match status" value="1"/>
</dbReference>
<reference evidence="3 4" key="1">
    <citation type="submission" date="2020-08" db="EMBL/GenBank/DDBJ databases">
        <title>Genome public.</title>
        <authorList>
            <person name="Liu C."/>
            <person name="Sun Q."/>
        </authorList>
    </citation>
    <scope>NUCLEOTIDE SEQUENCE [LARGE SCALE GENOMIC DNA]</scope>
    <source>
        <strain evidence="3 4">NSJ-27</strain>
    </source>
</reference>
<dbReference type="EMBL" id="JACOQK010000001">
    <property type="protein sequence ID" value="MBC5787685.1"/>
    <property type="molecule type" value="Genomic_DNA"/>
</dbReference>
<dbReference type="PANTHER" id="PTHR42954">
    <property type="entry name" value="FE(2+) TRANSPORT PROTEIN A"/>
    <property type="match status" value="1"/>
</dbReference>
<accession>A0ABR7IRC3</accession>
<name>A0ABR7IRC3_9CLOT</name>
<keyword evidence="1" id="KW-0408">Iron</keyword>
<dbReference type="SUPFAM" id="SSF50037">
    <property type="entry name" value="C-terminal domain of transcriptional repressors"/>
    <property type="match status" value="1"/>
</dbReference>
<dbReference type="InterPro" id="IPR052713">
    <property type="entry name" value="FeoA"/>
</dbReference>
<comment type="caution">
    <text evidence="3">The sequence shown here is derived from an EMBL/GenBank/DDBJ whole genome shotgun (WGS) entry which is preliminary data.</text>
</comment>
<proteinExistence type="predicted"/>
<evidence type="ECO:0000313" key="3">
    <source>
        <dbReference type="EMBL" id="MBC5787685.1"/>
    </source>
</evidence>
<dbReference type="InterPro" id="IPR008988">
    <property type="entry name" value="Transcriptional_repressor_C"/>
</dbReference>
<evidence type="ECO:0000313" key="4">
    <source>
        <dbReference type="Proteomes" id="UP000649151"/>
    </source>
</evidence>
<feature type="domain" description="Ferrous iron transporter FeoA-like" evidence="2">
    <location>
        <begin position="3"/>
        <end position="75"/>
    </location>
</feature>
<sequence length="81" mass="9227">MKLTLNHLRPGQTCVVLHIWGNKALRKRLIEMGITPGVQIKVHKYAPLGDPMELHLRGYSLAIARSAAMQIQVKILFRKKE</sequence>
<dbReference type="Gene3D" id="2.30.30.90">
    <property type="match status" value="1"/>
</dbReference>